<sequence>MSDSNRVVVIGGGVIGAASAYHLAKAGRAVTVVDRAGFGAGCSHANCGYVCPSHVLPLAAPGALWATLKTMFARNSPVKVRPGVVLRDLGWFLNFARRCKRSHMMAAGVAIRGLLVSSRGLYDDLIRDEHLECEWQTKGLLFVFRSHHAMDHYAETDRLLRDEFETPARRLDGAALAALEPALRPGLAGGWRYEGDAHLKPDRLMAEFRRVLTGLGVEIREHCPVAGLIRRGDRAAGVITIGGEIPAADVVFATGACTPQLRAELGCRVPIQPGKGYSITFPRPAGGPVNPMIFEEDRVAVTPFHDNLRVGSTMEFAGYDDRLNRDRLAYLTDTAAAYLKVMPTGPADDEWWGWRPMTPDGLPIIGRTPALANVWLAAGHNMLGLSMAPATGKLIAELVTGTKPHLDPTPYAPTRF</sequence>
<dbReference type="InterPro" id="IPR006076">
    <property type="entry name" value="FAD-dep_OxRdtase"/>
</dbReference>
<evidence type="ECO:0000313" key="3">
    <source>
        <dbReference type="EMBL" id="QEL19764.1"/>
    </source>
</evidence>
<dbReference type="OrthoDB" id="9794226at2"/>
<proteinExistence type="predicted"/>
<dbReference type="GO" id="GO:0005737">
    <property type="term" value="C:cytoplasm"/>
    <property type="evidence" value="ECO:0007669"/>
    <property type="project" value="TreeGrafter"/>
</dbReference>
<protein>
    <submittedName>
        <fullName evidence="3">FAD-dependent oxidoreductase</fullName>
    </submittedName>
</protein>
<dbReference type="EMBL" id="CP042425">
    <property type="protein sequence ID" value="QEL19764.1"/>
    <property type="molecule type" value="Genomic_DNA"/>
</dbReference>
<keyword evidence="4" id="KW-1185">Reference proteome</keyword>
<dbReference type="Gene3D" id="3.50.50.60">
    <property type="entry name" value="FAD/NAD(P)-binding domain"/>
    <property type="match status" value="2"/>
</dbReference>
<dbReference type="PANTHER" id="PTHR13847:SF289">
    <property type="entry name" value="GLYCINE OXIDASE"/>
    <property type="match status" value="1"/>
</dbReference>
<evidence type="ECO:0000313" key="4">
    <source>
        <dbReference type="Proteomes" id="UP000324974"/>
    </source>
</evidence>
<evidence type="ECO:0000259" key="2">
    <source>
        <dbReference type="Pfam" id="PF01266"/>
    </source>
</evidence>
<accession>A0A5C1ARE3</accession>
<evidence type="ECO:0000256" key="1">
    <source>
        <dbReference type="ARBA" id="ARBA00023002"/>
    </source>
</evidence>
<dbReference type="Pfam" id="PF01266">
    <property type="entry name" value="DAO"/>
    <property type="match status" value="1"/>
</dbReference>
<dbReference type="SUPFAM" id="SSF54373">
    <property type="entry name" value="FAD-linked reductases, C-terminal domain"/>
    <property type="match status" value="1"/>
</dbReference>
<feature type="domain" description="FAD dependent oxidoreductase" evidence="2">
    <location>
        <begin position="6"/>
        <end position="398"/>
    </location>
</feature>
<keyword evidence="1" id="KW-0560">Oxidoreductase</keyword>
<gene>
    <name evidence="3" type="ORF">PX52LOC_06843</name>
</gene>
<dbReference type="InterPro" id="IPR036188">
    <property type="entry name" value="FAD/NAD-bd_sf"/>
</dbReference>
<dbReference type="PANTHER" id="PTHR13847">
    <property type="entry name" value="SARCOSINE DEHYDROGENASE-RELATED"/>
    <property type="match status" value="1"/>
</dbReference>
<reference evidence="4" key="1">
    <citation type="submission" date="2019-08" db="EMBL/GenBank/DDBJ databases">
        <title>Limnoglobus roseus gen. nov., sp. nov., a novel freshwater planctomycete with a giant genome from the family Gemmataceae.</title>
        <authorList>
            <person name="Kulichevskaya I.S."/>
            <person name="Naumoff D.G."/>
            <person name="Miroshnikov K."/>
            <person name="Ivanova A."/>
            <person name="Philippov D.A."/>
            <person name="Hakobyan A."/>
            <person name="Rijpstra I.C."/>
            <person name="Sinninghe Damste J.S."/>
            <person name="Liesack W."/>
            <person name="Dedysh S.N."/>
        </authorList>
    </citation>
    <scope>NUCLEOTIDE SEQUENCE [LARGE SCALE GENOMIC DNA]</scope>
    <source>
        <strain evidence="4">PX52</strain>
    </source>
</reference>
<dbReference type="Gene3D" id="3.30.9.10">
    <property type="entry name" value="D-Amino Acid Oxidase, subunit A, domain 2"/>
    <property type="match status" value="1"/>
</dbReference>
<dbReference type="GO" id="GO:0016491">
    <property type="term" value="F:oxidoreductase activity"/>
    <property type="evidence" value="ECO:0007669"/>
    <property type="project" value="UniProtKB-KW"/>
</dbReference>
<dbReference type="SUPFAM" id="SSF51905">
    <property type="entry name" value="FAD/NAD(P)-binding domain"/>
    <property type="match status" value="1"/>
</dbReference>
<dbReference type="Proteomes" id="UP000324974">
    <property type="component" value="Chromosome"/>
</dbReference>
<dbReference type="AlphaFoldDB" id="A0A5C1ARE3"/>
<name>A0A5C1ARE3_9BACT</name>
<organism evidence="3 4">
    <name type="scientific">Limnoglobus roseus</name>
    <dbReference type="NCBI Taxonomy" id="2598579"/>
    <lineage>
        <taxon>Bacteria</taxon>
        <taxon>Pseudomonadati</taxon>
        <taxon>Planctomycetota</taxon>
        <taxon>Planctomycetia</taxon>
        <taxon>Gemmatales</taxon>
        <taxon>Gemmataceae</taxon>
        <taxon>Limnoglobus</taxon>
    </lineage>
</organism>
<dbReference type="RefSeq" id="WP_149114125.1">
    <property type="nucleotide sequence ID" value="NZ_CP042425.1"/>
</dbReference>
<dbReference type="KEGG" id="lrs:PX52LOC_06843"/>